<proteinExistence type="predicted"/>
<dbReference type="InterPro" id="IPR025235">
    <property type="entry name" value="DUF4178"/>
</dbReference>
<organism evidence="3 4">
    <name type="scientific">Nocardiopsis gilva YIM 90087</name>
    <dbReference type="NCBI Taxonomy" id="1235441"/>
    <lineage>
        <taxon>Bacteria</taxon>
        <taxon>Bacillati</taxon>
        <taxon>Actinomycetota</taxon>
        <taxon>Actinomycetes</taxon>
        <taxon>Streptosporangiales</taxon>
        <taxon>Nocardiopsidaceae</taxon>
        <taxon>Nocardiopsis</taxon>
    </lineage>
</organism>
<feature type="region of interest" description="Disordered" evidence="1">
    <location>
        <begin position="29"/>
        <end position="62"/>
    </location>
</feature>
<keyword evidence="4" id="KW-1185">Reference proteome</keyword>
<reference evidence="3 4" key="1">
    <citation type="submission" date="2017-08" db="EMBL/GenBank/DDBJ databases">
        <title>The complete genome sequence of Nocardiopsis gilva YIM 90087.</title>
        <authorList>
            <person name="Yin M."/>
            <person name="Tang S."/>
        </authorList>
    </citation>
    <scope>NUCLEOTIDE SEQUENCE [LARGE SCALE GENOMIC DNA]</scope>
    <source>
        <strain evidence="3 4">YIM 90087</strain>
    </source>
</reference>
<name>A0A223S2P7_9ACTN</name>
<accession>A0A223S2P7</accession>
<protein>
    <submittedName>
        <fullName evidence="3">DUF4178 domain-containing protein</fullName>
    </submittedName>
</protein>
<dbReference type="Proteomes" id="UP000215005">
    <property type="component" value="Chromosome"/>
</dbReference>
<evidence type="ECO:0000313" key="4">
    <source>
        <dbReference type="Proteomes" id="UP000215005"/>
    </source>
</evidence>
<evidence type="ECO:0000259" key="2">
    <source>
        <dbReference type="Pfam" id="PF13785"/>
    </source>
</evidence>
<evidence type="ECO:0000256" key="1">
    <source>
        <dbReference type="SAM" id="MobiDB-lite"/>
    </source>
</evidence>
<dbReference type="Pfam" id="PF13785">
    <property type="entry name" value="DUF4178"/>
    <property type="match status" value="1"/>
</dbReference>
<gene>
    <name evidence="3" type="ORF">CDO52_05950</name>
</gene>
<evidence type="ECO:0000313" key="3">
    <source>
        <dbReference type="EMBL" id="ASU82394.1"/>
    </source>
</evidence>
<dbReference type="AlphaFoldDB" id="A0A223S2P7"/>
<feature type="domain" description="DUF4178" evidence="2">
    <location>
        <begin position="61"/>
        <end position="194"/>
    </location>
</feature>
<dbReference type="EMBL" id="CP022753">
    <property type="protein sequence ID" value="ASU82394.1"/>
    <property type="molecule type" value="Genomic_DNA"/>
</dbReference>
<dbReference type="RefSeq" id="WP_017621385.1">
    <property type="nucleotide sequence ID" value="NZ_ANBG01000418.1"/>
</dbReference>
<feature type="compositionally biased region" description="Low complexity" evidence="1">
    <location>
        <begin position="29"/>
        <end position="41"/>
    </location>
</feature>
<dbReference type="KEGG" id="ngv:CDO52_05950"/>
<sequence>MIFLLLLIIAGLIALVIYLWWPRRSSAPGWSSSQPPSSQAGVPRDPFADVTDTQGDPRTLKAGDMVDFGGDRTWIRGSLRLSEGGFTWSEHFLEVQEGKRWLTVQEDPGLELALWTGRPELDLIPNANTIEVDGISYRLSERGSASYRSEGTTGLSAHGAMDYADYEGPHGHLLAFERFDHGHWEVSTGVTVAPGSFTIYPGG</sequence>
<dbReference type="OrthoDB" id="3775810at2"/>